<dbReference type="Gene3D" id="3.30.420.40">
    <property type="match status" value="2"/>
</dbReference>
<dbReference type="CDD" id="cd24010">
    <property type="entry name" value="ASKHA_NBD_AcK_PK"/>
    <property type="match status" value="1"/>
</dbReference>
<dbReference type="Pfam" id="PF00871">
    <property type="entry name" value="Acetate_kinase"/>
    <property type="match status" value="1"/>
</dbReference>
<comment type="catalytic activity">
    <reaction evidence="6">
        <text>acetate + ATP = acetyl phosphate + ADP</text>
        <dbReference type="Rhea" id="RHEA:11352"/>
        <dbReference type="ChEBI" id="CHEBI:22191"/>
        <dbReference type="ChEBI" id="CHEBI:30089"/>
        <dbReference type="ChEBI" id="CHEBI:30616"/>
        <dbReference type="ChEBI" id="CHEBI:456216"/>
        <dbReference type="EC" id="2.7.2.1"/>
    </reaction>
</comment>
<proteinExistence type="inferred from homology"/>
<comment type="subunit">
    <text evidence="6">Homodimer.</text>
</comment>
<dbReference type="AlphaFoldDB" id="A0A0A0BM75"/>
<feature type="binding site" evidence="6">
    <location>
        <begin position="328"/>
        <end position="332"/>
    </location>
    <ligand>
        <name>ATP</name>
        <dbReference type="ChEBI" id="CHEBI:30616"/>
    </ligand>
</feature>
<dbReference type="InterPro" id="IPR004372">
    <property type="entry name" value="Ac/propionate_kinase"/>
</dbReference>
<evidence type="ECO:0000313" key="10">
    <source>
        <dbReference type="Proteomes" id="UP000029839"/>
    </source>
</evidence>
<keyword evidence="2 6" id="KW-0808">Transferase</keyword>
<dbReference type="OrthoDB" id="9802453at2"/>
<comment type="subcellular location">
    <subcellularLocation>
        <location evidence="6">Cytoplasm</location>
    </subcellularLocation>
</comment>
<dbReference type="Proteomes" id="UP000029839">
    <property type="component" value="Unassembled WGS sequence"/>
</dbReference>
<dbReference type="InterPro" id="IPR023865">
    <property type="entry name" value="Aliphatic_acid_kinase_CS"/>
</dbReference>
<reference evidence="9 10" key="2">
    <citation type="journal article" date="2015" name="Stand. Genomic Sci.">
        <title>Draft genome sequence of Cellulomonas carbonis T26(T) and comparative analysis of six Cellulomonas genomes.</title>
        <authorList>
            <person name="Zhuang W."/>
            <person name="Zhang S."/>
            <person name="Xia X."/>
            <person name="Wang G."/>
        </authorList>
    </citation>
    <scope>NUCLEOTIDE SEQUENCE [LARGE SCALE GENOMIC DNA]</scope>
    <source>
        <strain evidence="9 10">T26</strain>
    </source>
</reference>
<keyword evidence="4 6" id="KW-0418">Kinase</keyword>
<dbReference type="InterPro" id="IPR043129">
    <property type="entry name" value="ATPase_NBD"/>
</dbReference>
<protein>
    <recommendedName>
        <fullName evidence="6">Acetate kinase</fullName>
        <ecNumber evidence="6">2.7.2.1</ecNumber>
    </recommendedName>
    <alternativeName>
        <fullName evidence="6">Acetokinase</fullName>
    </alternativeName>
</protein>
<keyword evidence="6" id="KW-0460">Magnesium</keyword>
<feature type="binding site" evidence="6">
    <location>
        <position position="8"/>
    </location>
    <ligand>
        <name>Mg(2+)</name>
        <dbReference type="ChEBI" id="CHEBI:18420"/>
    </ligand>
</feature>
<dbReference type="PROSITE" id="PS01075">
    <property type="entry name" value="ACETATE_KINASE_1"/>
    <property type="match status" value="1"/>
</dbReference>
<feature type="site" description="Transition state stabilizer" evidence="6">
    <location>
        <position position="239"/>
    </location>
</feature>
<organism evidence="9 10">
    <name type="scientific">Cellulomonas carbonis T26</name>
    <dbReference type="NCBI Taxonomy" id="947969"/>
    <lineage>
        <taxon>Bacteria</taxon>
        <taxon>Bacillati</taxon>
        <taxon>Actinomycetota</taxon>
        <taxon>Actinomycetes</taxon>
        <taxon>Micrococcales</taxon>
        <taxon>Cellulomonadaceae</taxon>
        <taxon>Cellulomonas</taxon>
    </lineage>
</organism>
<accession>A0A0A0BM75</accession>
<comment type="caution">
    <text evidence="9">The sequence shown here is derived from an EMBL/GenBank/DDBJ whole genome shotgun (WGS) entry which is preliminary data.</text>
</comment>
<dbReference type="GO" id="GO:0005737">
    <property type="term" value="C:cytoplasm"/>
    <property type="evidence" value="ECO:0007669"/>
    <property type="project" value="UniProtKB-SubCell"/>
</dbReference>
<evidence type="ECO:0000313" key="9">
    <source>
        <dbReference type="EMBL" id="KGM08767.1"/>
    </source>
</evidence>
<evidence type="ECO:0000256" key="4">
    <source>
        <dbReference type="ARBA" id="ARBA00022777"/>
    </source>
</evidence>
<dbReference type="EMBL" id="AXCY01000160">
    <property type="protein sequence ID" value="KGM08767.1"/>
    <property type="molecule type" value="Genomic_DNA"/>
</dbReference>
<evidence type="ECO:0000256" key="3">
    <source>
        <dbReference type="ARBA" id="ARBA00022741"/>
    </source>
</evidence>
<sequence>MKHVLVLNSGSSSIKYQLVEATTGEASAVGLVERIGEAEGSLRHEGPGGRTERTQPIPDHTAGVQAVLDLFREVGPSLDELRPVAVGHRVVQGGDRFTAPTLVDDEVEAAIDALSPLAPLHNPPNVAGIRAARAAFPDLPHVAIFDTAFHSTLPPEAYTYAIDREVAREHGVRRYGFHGTSHAYVSRRAAALLGKEPEDVNVIVAHLGNGASITAVAGGRSVETSMGLTPLEGLVMGTRSGDIDPAVIFHLQRVAGMSTDDIDTLLNRRSGLLGLAGVNDLRDLHAAIEAGDDDAALALEVYCHRLRHYVGAYYAQLGRVDAVVFTAGVGENDDVVRLEALSGLERLGIVVDPERNAGRKKTETVISPDGAEVTVMVIPTNEELEIARQAVAVAEG</sequence>
<dbReference type="PANTHER" id="PTHR21060:SF15">
    <property type="entry name" value="ACETATE KINASE-RELATED"/>
    <property type="match status" value="1"/>
</dbReference>
<feature type="binding site" evidence="6">
    <location>
        <position position="15"/>
    </location>
    <ligand>
        <name>ATP</name>
        <dbReference type="ChEBI" id="CHEBI:30616"/>
    </ligand>
</feature>
<comment type="function">
    <text evidence="6">Catalyzes the formation of acetyl phosphate from acetate and ATP. Can also catalyze the reverse reaction.</text>
</comment>
<feature type="active site" description="Proton donor/acceptor" evidence="6">
    <location>
        <position position="146"/>
    </location>
</feature>
<dbReference type="PANTHER" id="PTHR21060">
    <property type="entry name" value="ACETATE KINASE"/>
    <property type="match status" value="1"/>
</dbReference>
<dbReference type="GO" id="GO:0000287">
    <property type="term" value="F:magnesium ion binding"/>
    <property type="evidence" value="ECO:0007669"/>
    <property type="project" value="UniProtKB-UniRule"/>
</dbReference>
<dbReference type="RefSeq" id="WP_043610100.1">
    <property type="nucleotide sequence ID" value="NZ_AXCY01000160.1"/>
</dbReference>
<evidence type="ECO:0000256" key="2">
    <source>
        <dbReference type="ARBA" id="ARBA00022679"/>
    </source>
</evidence>
<evidence type="ECO:0000256" key="6">
    <source>
        <dbReference type="HAMAP-Rule" id="MF_00020"/>
    </source>
</evidence>
<comment type="similarity">
    <text evidence="1 6 7">Belongs to the acetokinase family.</text>
</comment>
<dbReference type="PIRSF" id="PIRSF000722">
    <property type="entry name" value="Acetate_prop_kin"/>
    <property type="match status" value="1"/>
</dbReference>
<evidence type="ECO:0000256" key="1">
    <source>
        <dbReference type="ARBA" id="ARBA00008748"/>
    </source>
</evidence>
<dbReference type="GO" id="GO:0008776">
    <property type="term" value="F:acetate kinase activity"/>
    <property type="evidence" value="ECO:0007669"/>
    <property type="project" value="UniProtKB-UniRule"/>
</dbReference>
<name>A0A0A0BM75_9CELL</name>
<comment type="pathway">
    <text evidence="6">Metabolic intermediate biosynthesis; acetyl-CoA biosynthesis; acetyl-CoA from acetate: step 1/2.</text>
</comment>
<gene>
    <name evidence="6" type="primary">ackA</name>
    <name evidence="9" type="ORF">N868_17665</name>
</gene>
<feature type="region of interest" description="Disordered" evidence="8">
    <location>
        <begin position="38"/>
        <end position="57"/>
    </location>
</feature>
<keyword evidence="10" id="KW-1185">Reference proteome</keyword>
<evidence type="ECO:0000256" key="8">
    <source>
        <dbReference type="SAM" id="MobiDB-lite"/>
    </source>
</evidence>
<feature type="binding site" evidence="6">
    <location>
        <begin position="206"/>
        <end position="210"/>
    </location>
    <ligand>
        <name>ATP</name>
        <dbReference type="ChEBI" id="CHEBI:30616"/>
    </ligand>
</feature>
<evidence type="ECO:0000256" key="5">
    <source>
        <dbReference type="ARBA" id="ARBA00022840"/>
    </source>
</evidence>
<feature type="binding site" evidence="6">
    <location>
        <position position="382"/>
    </location>
    <ligand>
        <name>Mg(2+)</name>
        <dbReference type="ChEBI" id="CHEBI:18420"/>
    </ligand>
</feature>
<feature type="binding site" evidence="6">
    <location>
        <position position="89"/>
    </location>
    <ligand>
        <name>substrate</name>
    </ligand>
</feature>
<dbReference type="UniPathway" id="UPA00340">
    <property type="reaction ID" value="UER00458"/>
</dbReference>
<feature type="binding site" evidence="6">
    <location>
        <begin position="280"/>
        <end position="282"/>
    </location>
    <ligand>
        <name>ATP</name>
        <dbReference type="ChEBI" id="CHEBI:30616"/>
    </ligand>
</feature>
<keyword evidence="3 6" id="KW-0547">Nucleotide-binding</keyword>
<dbReference type="GO" id="GO:0006083">
    <property type="term" value="P:acetate metabolic process"/>
    <property type="evidence" value="ECO:0007669"/>
    <property type="project" value="TreeGrafter"/>
</dbReference>
<evidence type="ECO:0000256" key="7">
    <source>
        <dbReference type="RuleBase" id="RU003835"/>
    </source>
</evidence>
<dbReference type="GO" id="GO:0006085">
    <property type="term" value="P:acetyl-CoA biosynthetic process"/>
    <property type="evidence" value="ECO:0007669"/>
    <property type="project" value="UniProtKB-UniRule"/>
</dbReference>
<dbReference type="InterPro" id="IPR000890">
    <property type="entry name" value="Aliphatic_acid_kin_short-chain"/>
</dbReference>
<dbReference type="PROSITE" id="PS01076">
    <property type="entry name" value="ACETATE_KINASE_2"/>
    <property type="match status" value="1"/>
</dbReference>
<keyword evidence="6" id="KW-0963">Cytoplasm</keyword>
<dbReference type="PRINTS" id="PR00471">
    <property type="entry name" value="ACETATEKNASE"/>
</dbReference>
<comment type="cofactor">
    <cofactor evidence="6">
        <name>Mg(2+)</name>
        <dbReference type="ChEBI" id="CHEBI:18420"/>
    </cofactor>
    <cofactor evidence="6">
        <name>Mn(2+)</name>
        <dbReference type="ChEBI" id="CHEBI:29035"/>
    </cofactor>
    <text evidence="6">Mg(2+). Can also accept Mn(2+).</text>
</comment>
<keyword evidence="6" id="KW-0479">Metal-binding</keyword>
<dbReference type="SUPFAM" id="SSF53067">
    <property type="entry name" value="Actin-like ATPase domain"/>
    <property type="match status" value="2"/>
</dbReference>
<keyword evidence="5 6" id="KW-0067">ATP-binding</keyword>
<feature type="site" description="Transition state stabilizer" evidence="6">
    <location>
        <position position="178"/>
    </location>
</feature>
<feature type="compositionally biased region" description="Basic and acidic residues" evidence="8">
    <location>
        <begin position="38"/>
        <end position="53"/>
    </location>
</feature>
<dbReference type="HAMAP" id="MF_00020">
    <property type="entry name" value="Acetate_kinase"/>
    <property type="match status" value="1"/>
</dbReference>
<dbReference type="GO" id="GO:0005524">
    <property type="term" value="F:ATP binding"/>
    <property type="evidence" value="ECO:0007669"/>
    <property type="project" value="UniProtKB-KW"/>
</dbReference>
<dbReference type="NCBIfam" id="TIGR00016">
    <property type="entry name" value="ackA"/>
    <property type="match status" value="1"/>
</dbReference>
<reference evidence="9 10" key="1">
    <citation type="submission" date="2013-08" db="EMBL/GenBank/DDBJ databases">
        <title>Genome sequencing of Cellulomonas carbonis T26.</title>
        <authorList>
            <person name="Chen F."/>
            <person name="Li Y."/>
            <person name="Wang G."/>
        </authorList>
    </citation>
    <scope>NUCLEOTIDE SEQUENCE [LARGE SCALE GENOMIC DNA]</scope>
    <source>
        <strain evidence="9 10">T26</strain>
    </source>
</reference>
<dbReference type="EC" id="2.7.2.1" evidence="6"/>